<dbReference type="EMBL" id="WPCU01000010">
    <property type="protein sequence ID" value="MVA77491.1"/>
    <property type="molecule type" value="Genomic_DNA"/>
</dbReference>
<accession>A0A6A9V1M1</accession>
<comment type="caution">
    <text evidence="1">The sequence shown here is derived from an EMBL/GenBank/DDBJ whole genome shotgun (WGS) entry which is preliminary data.</text>
</comment>
<evidence type="ECO:0000313" key="2">
    <source>
        <dbReference type="Proteomes" id="UP000435304"/>
    </source>
</evidence>
<dbReference type="AlphaFoldDB" id="A0A6A9V1M1"/>
<reference evidence="1 2" key="1">
    <citation type="submission" date="2019-12" db="EMBL/GenBank/DDBJ databases">
        <title>Auraticoccus cholistani sp. nov., an actinomycete isolated from soil of Cholistan desert.</title>
        <authorList>
            <person name="Cheema M.T."/>
        </authorList>
    </citation>
    <scope>NUCLEOTIDE SEQUENCE [LARGE SCALE GENOMIC DNA]</scope>
    <source>
        <strain evidence="1 2">F435</strain>
    </source>
</reference>
<name>A0A6A9V1M1_9ACTN</name>
<evidence type="ECO:0000313" key="1">
    <source>
        <dbReference type="EMBL" id="MVA77491.1"/>
    </source>
</evidence>
<keyword evidence="2" id="KW-1185">Reference proteome</keyword>
<dbReference type="Proteomes" id="UP000435304">
    <property type="component" value="Unassembled WGS sequence"/>
</dbReference>
<gene>
    <name evidence="1" type="ORF">GC722_15910</name>
</gene>
<dbReference type="RefSeq" id="WP_156611714.1">
    <property type="nucleotide sequence ID" value="NZ_WPCU01000010.1"/>
</dbReference>
<protein>
    <submittedName>
        <fullName evidence="1">Uncharacterized protein</fullName>
    </submittedName>
</protein>
<organism evidence="1 2">
    <name type="scientific">Auraticoccus cholistanensis</name>
    <dbReference type="NCBI Taxonomy" id="2656650"/>
    <lineage>
        <taxon>Bacteria</taxon>
        <taxon>Bacillati</taxon>
        <taxon>Actinomycetota</taxon>
        <taxon>Actinomycetes</taxon>
        <taxon>Propionibacteriales</taxon>
        <taxon>Propionibacteriaceae</taxon>
        <taxon>Auraticoccus</taxon>
    </lineage>
</organism>
<sequence length="175" mass="19537">MSGLRLPWRRPALPAELAAELAELLPGRPRVLAWAEGDTGVVAALPATLAVRRVDGWWLVGWHEVESGGWSAPDSELSWVLVDGRRGRMRLREPGRLPEVFRERVEATIVVRREVTDDATGAQFTLSARRRLDDPGAGLAWHTTLVRGTTWRTPGVREAVERAMRALRAEYDFPA</sequence>
<proteinExistence type="predicted"/>